<dbReference type="AlphaFoldDB" id="A0A9X2TFK7"/>
<organism evidence="2 3">
    <name type="scientific">Salinibacter ruber</name>
    <dbReference type="NCBI Taxonomy" id="146919"/>
    <lineage>
        <taxon>Bacteria</taxon>
        <taxon>Pseudomonadati</taxon>
        <taxon>Rhodothermota</taxon>
        <taxon>Rhodothermia</taxon>
        <taxon>Rhodothermales</taxon>
        <taxon>Salinibacteraceae</taxon>
        <taxon>Salinibacter</taxon>
    </lineage>
</organism>
<dbReference type="GO" id="GO:0005886">
    <property type="term" value="C:plasma membrane"/>
    <property type="evidence" value="ECO:0007669"/>
    <property type="project" value="TreeGrafter"/>
</dbReference>
<dbReference type="InterPro" id="IPR005496">
    <property type="entry name" value="Integral_membrane_TerC"/>
</dbReference>
<feature type="transmembrane region" description="Helical" evidence="1">
    <location>
        <begin position="186"/>
        <end position="205"/>
    </location>
</feature>
<dbReference type="Proteomes" id="UP001155027">
    <property type="component" value="Unassembled WGS sequence"/>
</dbReference>
<feature type="transmembrane region" description="Helical" evidence="1">
    <location>
        <begin position="211"/>
        <end position="231"/>
    </location>
</feature>
<evidence type="ECO:0000256" key="1">
    <source>
        <dbReference type="SAM" id="Phobius"/>
    </source>
</evidence>
<name>A0A9X2TFK7_9BACT</name>
<evidence type="ECO:0000313" key="3">
    <source>
        <dbReference type="Proteomes" id="UP001155027"/>
    </source>
</evidence>
<feature type="transmembrane region" description="Helical" evidence="1">
    <location>
        <begin position="12"/>
        <end position="33"/>
    </location>
</feature>
<protein>
    <submittedName>
        <fullName evidence="2">Tellurium resistance membrane protein TerC</fullName>
    </submittedName>
</protein>
<reference evidence="2" key="1">
    <citation type="submission" date="2022-08" db="EMBL/GenBank/DDBJ databases">
        <title>Genomic Encyclopedia of Type Strains, Phase V (KMG-V): Genome sequencing to study the core and pangenomes of soil and plant-associated prokaryotes.</title>
        <authorList>
            <person name="Whitman W."/>
        </authorList>
    </citation>
    <scope>NUCLEOTIDE SEQUENCE</scope>
    <source>
        <strain evidence="2">0</strain>
    </source>
</reference>
<dbReference type="RefSeq" id="WP_259080032.1">
    <property type="nucleotide sequence ID" value="NZ_JANUAU010000004.1"/>
</dbReference>
<accession>A0A9X2TFK7</accession>
<feature type="transmembrane region" description="Helical" evidence="1">
    <location>
        <begin position="127"/>
        <end position="149"/>
    </location>
</feature>
<feature type="transmembrane region" description="Helical" evidence="1">
    <location>
        <begin position="45"/>
        <end position="69"/>
    </location>
</feature>
<keyword evidence="1" id="KW-0472">Membrane</keyword>
<dbReference type="PANTHER" id="PTHR30060:SF0">
    <property type="entry name" value="COILED-COIL PROTEIN (DUF2040)-RELATED"/>
    <property type="match status" value="1"/>
</dbReference>
<evidence type="ECO:0000313" key="2">
    <source>
        <dbReference type="EMBL" id="MCS3677567.1"/>
    </source>
</evidence>
<dbReference type="Pfam" id="PF03741">
    <property type="entry name" value="TerC"/>
    <property type="match status" value="1"/>
</dbReference>
<feature type="transmembrane region" description="Helical" evidence="1">
    <location>
        <begin position="75"/>
        <end position="98"/>
    </location>
</feature>
<keyword evidence="1" id="KW-0812">Transmembrane</keyword>
<sequence>MEWIASPEAWIALGALTVLEIVLGIDNIVFISILSNKLPAKQQPLARRVGLGLALAGRIVLLLSISWVMSLTAPLFSVLAHTFSGRDLILLIGGFFLIGKATTEIHDKLEGEDGETEAQAEVTFTSVIAQIFLLDLVFSLDSVITAVGMAEHVEVMITAVTIAIFIMMASAETISSFIQAHPTLKMLALSFLLLIGVTLVAEGLGQHIPKGYIYSAMAFSVLVEVLNLSAVREGDEKEKVDEPVRLHRPRLRRAVERAVEREGSS</sequence>
<keyword evidence="1" id="KW-1133">Transmembrane helix</keyword>
<gene>
    <name evidence="2" type="ORF">GGP71_001490</name>
</gene>
<feature type="transmembrane region" description="Helical" evidence="1">
    <location>
        <begin position="155"/>
        <end position="174"/>
    </location>
</feature>
<proteinExistence type="predicted"/>
<comment type="caution">
    <text evidence="2">The sequence shown here is derived from an EMBL/GenBank/DDBJ whole genome shotgun (WGS) entry which is preliminary data.</text>
</comment>
<dbReference type="PANTHER" id="PTHR30060">
    <property type="entry name" value="INNER MEMBRANE PROTEIN"/>
    <property type="match status" value="1"/>
</dbReference>
<dbReference type="EMBL" id="JANUAU010000004">
    <property type="protein sequence ID" value="MCS3677567.1"/>
    <property type="molecule type" value="Genomic_DNA"/>
</dbReference>